<evidence type="ECO:0000313" key="1">
    <source>
        <dbReference type="EMBL" id="RYO44912.1"/>
    </source>
</evidence>
<dbReference type="OrthoDB" id="10268854at2759"/>
<evidence type="ECO:0000313" key="2">
    <source>
        <dbReference type="Proteomes" id="UP000293823"/>
    </source>
</evidence>
<name>A0A4Q4QNI4_9PLEO</name>
<reference evidence="2" key="1">
    <citation type="journal article" date="2019" name="bioRxiv">
        <title>Genomics, evolutionary history and diagnostics of the Alternaria alternata species group including apple and Asian pear pathotypes.</title>
        <authorList>
            <person name="Armitage A.D."/>
            <person name="Cockerton H.M."/>
            <person name="Sreenivasaprasad S."/>
            <person name="Woodhall J.W."/>
            <person name="Lane C.R."/>
            <person name="Harrison R.J."/>
            <person name="Clarkson J.P."/>
        </authorList>
    </citation>
    <scope>NUCLEOTIDE SEQUENCE [LARGE SCALE GENOMIC DNA]</scope>
    <source>
        <strain evidence="2">RGR 97.0016</strain>
    </source>
</reference>
<dbReference type="Proteomes" id="UP000293823">
    <property type="component" value="Unassembled WGS sequence"/>
</dbReference>
<comment type="caution">
    <text evidence="1">The sequence shown here is derived from an EMBL/GenBank/DDBJ whole genome shotgun (WGS) entry which is preliminary data.</text>
</comment>
<protein>
    <submittedName>
        <fullName evidence="1">Uncharacterized protein</fullName>
    </submittedName>
</protein>
<dbReference type="EMBL" id="PEJP01000056">
    <property type="protein sequence ID" value="RYO44912.1"/>
    <property type="molecule type" value="Genomic_DNA"/>
</dbReference>
<gene>
    <name evidence="1" type="ORF">AA0113_g10646</name>
</gene>
<proteinExistence type="predicted"/>
<organism evidence="1 2">
    <name type="scientific">Alternaria arborescens</name>
    <dbReference type="NCBI Taxonomy" id="156630"/>
    <lineage>
        <taxon>Eukaryota</taxon>
        <taxon>Fungi</taxon>
        <taxon>Dikarya</taxon>
        <taxon>Ascomycota</taxon>
        <taxon>Pezizomycotina</taxon>
        <taxon>Dothideomycetes</taxon>
        <taxon>Pleosporomycetidae</taxon>
        <taxon>Pleosporales</taxon>
        <taxon>Pleosporineae</taxon>
        <taxon>Pleosporaceae</taxon>
        <taxon>Alternaria</taxon>
        <taxon>Alternaria sect. Alternaria</taxon>
    </lineage>
</organism>
<keyword evidence="2" id="KW-1185">Reference proteome</keyword>
<sequence>MESSLVWAARASFGGELWDGKGDPAGKGLSANKVHNIKRPDSRINFEYLL</sequence>
<dbReference type="AlphaFoldDB" id="A0A4Q4QNI4"/>
<accession>A0A4Q4QNI4</accession>